<dbReference type="EMBL" id="CAKXAJ010026435">
    <property type="protein sequence ID" value="CAH2268404.1"/>
    <property type="molecule type" value="Genomic_DNA"/>
</dbReference>
<name>A0A8S4SQJ9_9NEOP</name>
<reference evidence="1" key="1">
    <citation type="submission" date="2022-03" db="EMBL/GenBank/DDBJ databases">
        <authorList>
            <person name="Lindestad O."/>
        </authorList>
    </citation>
    <scope>NUCLEOTIDE SEQUENCE</scope>
</reference>
<evidence type="ECO:0000313" key="1">
    <source>
        <dbReference type="EMBL" id="CAH2268404.1"/>
    </source>
</evidence>
<keyword evidence="2" id="KW-1185">Reference proteome</keyword>
<dbReference type="OrthoDB" id="47059at2759"/>
<comment type="caution">
    <text evidence="1">The sequence shown here is derived from an EMBL/GenBank/DDBJ whole genome shotgun (WGS) entry which is preliminary data.</text>
</comment>
<accession>A0A8S4SQJ9</accession>
<dbReference type="AlphaFoldDB" id="A0A8S4SQJ9"/>
<dbReference type="Proteomes" id="UP000838756">
    <property type="component" value="Unassembled WGS sequence"/>
</dbReference>
<organism evidence="1 2">
    <name type="scientific">Pararge aegeria aegeria</name>
    <dbReference type="NCBI Taxonomy" id="348720"/>
    <lineage>
        <taxon>Eukaryota</taxon>
        <taxon>Metazoa</taxon>
        <taxon>Ecdysozoa</taxon>
        <taxon>Arthropoda</taxon>
        <taxon>Hexapoda</taxon>
        <taxon>Insecta</taxon>
        <taxon>Pterygota</taxon>
        <taxon>Neoptera</taxon>
        <taxon>Endopterygota</taxon>
        <taxon>Lepidoptera</taxon>
        <taxon>Glossata</taxon>
        <taxon>Ditrysia</taxon>
        <taxon>Papilionoidea</taxon>
        <taxon>Nymphalidae</taxon>
        <taxon>Satyrinae</taxon>
        <taxon>Satyrini</taxon>
        <taxon>Parargina</taxon>
        <taxon>Pararge</taxon>
    </lineage>
</organism>
<sequence>MGPWFVTDEHVPLSDSAYRYEVAYKLIRGITAITLTGEPMVVGVPRCWNGDPAQVYAVLVGPQRGGQTTSNESLGAAGNKWPRTVDFGTLYKRLVQQWTSIG</sequence>
<evidence type="ECO:0000313" key="2">
    <source>
        <dbReference type="Proteomes" id="UP000838756"/>
    </source>
</evidence>
<gene>
    <name evidence="1" type="primary">jg6273</name>
    <name evidence="1" type="ORF">PAEG_LOCUS26762</name>
</gene>
<protein>
    <submittedName>
        <fullName evidence="1">Jg6273 protein</fullName>
    </submittedName>
</protein>
<proteinExistence type="predicted"/>